<reference evidence="1" key="1">
    <citation type="submission" date="2016-11" db="UniProtKB">
        <authorList>
            <consortium name="WormBaseParasite"/>
        </authorList>
    </citation>
    <scope>IDENTIFICATION</scope>
    <source>
        <strain evidence="1">pt0022</strain>
    </source>
</reference>
<dbReference type="AlphaFoldDB" id="A0A1I8EF17"/>
<organism evidence="1">
    <name type="scientific">Wuchereria bancrofti</name>
    <dbReference type="NCBI Taxonomy" id="6293"/>
    <lineage>
        <taxon>Eukaryota</taxon>
        <taxon>Metazoa</taxon>
        <taxon>Ecdysozoa</taxon>
        <taxon>Nematoda</taxon>
        <taxon>Chromadorea</taxon>
        <taxon>Rhabditida</taxon>
        <taxon>Spirurina</taxon>
        <taxon>Spiruromorpha</taxon>
        <taxon>Filarioidea</taxon>
        <taxon>Onchocercidae</taxon>
        <taxon>Wuchereria</taxon>
    </lineage>
</organism>
<dbReference type="InterPro" id="IPR025271">
    <property type="entry name" value="CCDC28"/>
</dbReference>
<dbReference type="Pfam" id="PF13270">
    <property type="entry name" value="CCDC28"/>
    <property type="match status" value="1"/>
</dbReference>
<proteinExistence type="predicted"/>
<protein>
    <submittedName>
        <fullName evidence="1">Uncharacterized protein</fullName>
    </submittedName>
</protein>
<name>A0A1I8EF17_WUCBA</name>
<evidence type="ECO:0000313" key="1">
    <source>
        <dbReference type="WBParaSite" id="maker-PairedContig_1782-snap-gene-0.15-mRNA-1"/>
    </source>
</evidence>
<accession>A0A1I8EF17</accession>
<dbReference type="WBParaSite" id="maker-PairedContig_1782-snap-gene-0.15-mRNA-1">
    <property type="protein sequence ID" value="maker-PairedContig_1782-snap-gene-0.15-mRNA-1"/>
    <property type="gene ID" value="maker-PairedContig_1782-snap-gene-0.15"/>
</dbReference>
<sequence>MRFNKRFNKESEKGFIYSNEGLIFSTVEKVFSDIIVALLPSNSLKLKYFSRKNDCIDGSADKIGKRFSRPNILQLSYEEGNTDGINENGKCDEWYEMVTAVTPPMDGIGEIDQKMNSETNDTLRKTGIVISGLDQMDLEPESAAEIEALEQSLTALVDDFRSGRMCALGEEKLKMMRKARAEMEDLTAFHVKLHKIQAPDFSTFSADGQLDEEYDLLFRKLDKLHCFLYDMSFRAADVNKESRITSAFAEGQDAEVAREQS</sequence>